<proteinExistence type="predicted"/>
<name>A0A091DCR1_FUKDA</name>
<keyword evidence="1" id="KW-1133">Transmembrane helix</keyword>
<organism evidence="2 3">
    <name type="scientific">Fukomys damarensis</name>
    <name type="common">Damaraland mole rat</name>
    <name type="synonym">Cryptomys damarensis</name>
    <dbReference type="NCBI Taxonomy" id="885580"/>
    <lineage>
        <taxon>Eukaryota</taxon>
        <taxon>Metazoa</taxon>
        <taxon>Chordata</taxon>
        <taxon>Craniata</taxon>
        <taxon>Vertebrata</taxon>
        <taxon>Euteleostomi</taxon>
        <taxon>Mammalia</taxon>
        <taxon>Eutheria</taxon>
        <taxon>Euarchontoglires</taxon>
        <taxon>Glires</taxon>
        <taxon>Rodentia</taxon>
        <taxon>Hystricomorpha</taxon>
        <taxon>Bathyergidae</taxon>
        <taxon>Fukomys</taxon>
    </lineage>
</organism>
<keyword evidence="1" id="KW-0812">Transmembrane</keyword>
<dbReference type="EMBL" id="KN122676">
    <property type="protein sequence ID" value="KFO28862.1"/>
    <property type="molecule type" value="Genomic_DNA"/>
</dbReference>
<keyword evidence="3" id="KW-1185">Reference proteome</keyword>
<evidence type="ECO:0000256" key="1">
    <source>
        <dbReference type="SAM" id="Phobius"/>
    </source>
</evidence>
<feature type="transmembrane region" description="Helical" evidence="1">
    <location>
        <begin position="49"/>
        <end position="72"/>
    </location>
</feature>
<dbReference type="AlphaFoldDB" id="A0A091DCR1"/>
<evidence type="ECO:0000313" key="3">
    <source>
        <dbReference type="Proteomes" id="UP000028990"/>
    </source>
</evidence>
<sequence length="126" mass="13950">MWPNDTALGPCFRPINITLEERRLIASPWFAASFCAAARQRPRDGEVEMMAQLLGIMVVASVCWMPLLVFIAQTVLRTPPAMSASGQLSRATERQLLIYLRVRKPVAPPALPPTNRINLQVPGQAL</sequence>
<keyword evidence="2" id="KW-0675">Receptor</keyword>
<gene>
    <name evidence="2" type="ORF">H920_09804</name>
</gene>
<keyword evidence="1" id="KW-0472">Membrane</keyword>
<protein>
    <submittedName>
        <fullName evidence="2">Thromboxane A2 receptor</fullName>
    </submittedName>
</protein>
<reference evidence="2 3" key="1">
    <citation type="submission" date="2013-11" db="EMBL/GenBank/DDBJ databases">
        <title>The Damaraland mole rat (Fukomys damarensis) genome and evolution of African mole rats.</title>
        <authorList>
            <person name="Gladyshev V.N."/>
            <person name="Fang X."/>
        </authorList>
    </citation>
    <scope>NUCLEOTIDE SEQUENCE [LARGE SCALE GENOMIC DNA]</scope>
    <source>
        <tissue evidence="2">Liver</tissue>
    </source>
</reference>
<accession>A0A091DCR1</accession>
<evidence type="ECO:0000313" key="2">
    <source>
        <dbReference type="EMBL" id="KFO28862.1"/>
    </source>
</evidence>
<dbReference type="Proteomes" id="UP000028990">
    <property type="component" value="Unassembled WGS sequence"/>
</dbReference>